<keyword evidence="7" id="KW-0496">Mitochondrion</keyword>
<dbReference type="Proteomes" id="UP000035681">
    <property type="component" value="Unplaced"/>
</dbReference>
<evidence type="ECO:0000256" key="3">
    <source>
        <dbReference type="ARBA" id="ARBA00022723"/>
    </source>
</evidence>
<dbReference type="WBParaSite" id="TCONS_00007439.p1">
    <property type="protein sequence ID" value="TCONS_00007439.p1"/>
    <property type="gene ID" value="XLOC_005471"/>
</dbReference>
<feature type="domain" description="RAP" evidence="9">
    <location>
        <begin position="620"/>
        <end position="682"/>
    </location>
</feature>
<accession>A0AAF5D6A4</accession>
<dbReference type="InterPro" id="IPR013584">
    <property type="entry name" value="RAP"/>
</dbReference>
<dbReference type="AlphaFoldDB" id="A0AAF5D6A4"/>
<evidence type="ECO:0000256" key="6">
    <source>
        <dbReference type="ARBA" id="ARBA00023010"/>
    </source>
</evidence>
<protein>
    <recommendedName>
        <fullName evidence="9">RAP domain-containing protein</fullName>
    </recommendedName>
</protein>
<evidence type="ECO:0000256" key="2">
    <source>
        <dbReference type="ARBA" id="ARBA00022448"/>
    </source>
</evidence>
<evidence type="ECO:0000256" key="8">
    <source>
        <dbReference type="ARBA" id="ARBA00023157"/>
    </source>
</evidence>
<dbReference type="GO" id="GO:0005739">
    <property type="term" value="C:mitochondrion"/>
    <property type="evidence" value="ECO:0007669"/>
    <property type="project" value="UniProtKB-SubCell"/>
</dbReference>
<proteinExistence type="predicted"/>
<dbReference type="PANTHER" id="PTHR13172">
    <property type="entry name" value="MITOCHONDRIAL IMPORT INNER MEMBRANE TRANSLOCASE SUBUNIT TIM9B"/>
    <property type="match status" value="1"/>
</dbReference>
<dbReference type="GO" id="GO:0015031">
    <property type="term" value="P:protein transport"/>
    <property type="evidence" value="ECO:0007669"/>
    <property type="project" value="UniProtKB-KW"/>
</dbReference>
<keyword evidence="2" id="KW-0813">Transport</keyword>
<dbReference type="SUPFAM" id="SSF144122">
    <property type="entry name" value="Tim10-like"/>
    <property type="match status" value="1"/>
</dbReference>
<keyword evidence="8" id="KW-1015">Disulfide bond</keyword>
<evidence type="ECO:0000256" key="1">
    <source>
        <dbReference type="ARBA" id="ARBA00004173"/>
    </source>
</evidence>
<keyword evidence="4" id="KW-0862">Zinc</keyword>
<keyword evidence="10" id="KW-1185">Reference proteome</keyword>
<name>A0AAF5D6A4_STRER</name>
<reference evidence="11" key="1">
    <citation type="submission" date="2024-02" db="UniProtKB">
        <authorList>
            <consortium name="WormBaseParasite"/>
        </authorList>
    </citation>
    <scope>IDENTIFICATION</scope>
</reference>
<sequence length="689" mass="78400">MSINSPEQLKEFLTVYNIITSRCFNACIYDLNSISLIPSESECTASCFKKQMGVNQELLVSFQESFSKKMAQQIEAQEKIINDAPKIYTSNIDNELLNIMIPSSRKLDKEVHEPQYYQSKTLDDLELKIKQKRPENSVELAKVFEDLDKYITIENLPKVLFFFHNNQIATSIKAHIIGGAPDINSIVATSTIITKIFGTKYGNFNVLENDSEDFALLNSLLNQCYNSIKDVSFAELPLEKLVPLYFLLQKYNGEVLNKDLVNFLKLKMILHVNDTTSFELIFGILKGKKLTPDQYKTVFKKASELLPNLSLNDSASLMYNISITKERPLPLLQEIAQHMDFRKDESLTFKNLVKLAASLNSLSFTNTFIIRIICKQLIDNVNVFDDPNKLSSLFTSLSLMNCGSNAVWDLAEKWLNNNYRDVSLQNAIPLVMALSKVNSSPKTIEMPLNYFSNLITIKSFSNSNSWLRYVHAMTIFGKLTPRMAENVLKEEFINDLFDGKAEGVKTFLLTLIAQIDCSARNELAGFDRSNFSLNKYINSDKNLTEEMINVLYDKRAKNFVKRADVAIRRIVGSEKKCSGPQLVGGGILVNNIISYTPNNEVQIVDDWNKVINGSGKKFGFVYISNRQMMRDPETSLCVKENGTISLKIRLLEKLGFKVIRIHEYDIDRNVSAVGDIDYIKEEIKKHLIL</sequence>
<evidence type="ECO:0000259" key="9">
    <source>
        <dbReference type="SMART" id="SM00952"/>
    </source>
</evidence>
<dbReference type="Pfam" id="PF02953">
    <property type="entry name" value="zf-Tim10_DDP"/>
    <property type="match status" value="1"/>
</dbReference>
<dbReference type="InterPro" id="IPR050673">
    <property type="entry name" value="Mito_inner_translocase_sub"/>
</dbReference>
<evidence type="ECO:0000256" key="4">
    <source>
        <dbReference type="ARBA" id="ARBA00022833"/>
    </source>
</evidence>
<evidence type="ECO:0000256" key="5">
    <source>
        <dbReference type="ARBA" id="ARBA00022927"/>
    </source>
</evidence>
<dbReference type="InterPro" id="IPR004217">
    <property type="entry name" value="Tim10-like"/>
</dbReference>
<evidence type="ECO:0000313" key="11">
    <source>
        <dbReference type="WBParaSite" id="TCONS_00007439.p1"/>
    </source>
</evidence>
<keyword evidence="5" id="KW-0653">Protein transport</keyword>
<evidence type="ECO:0000256" key="7">
    <source>
        <dbReference type="ARBA" id="ARBA00023128"/>
    </source>
</evidence>
<dbReference type="InterPro" id="IPR035427">
    <property type="entry name" value="Tim10-like_dom_sf"/>
</dbReference>
<evidence type="ECO:0000313" key="10">
    <source>
        <dbReference type="Proteomes" id="UP000035681"/>
    </source>
</evidence>
<dbReference type="GO" id="GO:0046872">
    <property type="term" value="F:metal ion binding"/>
    <property type="evidence" value="ECO:0007669"/>
    <property type="project" value="UniProtKB-KW"/>
</dbReference>
<organism evidence="10 11">
    <name type="scientific">Strongyloides stercoralis</name>
    <name type="common">Threadworm</name>
    <dbReference type="NCBI Taxonomy" id="6248"/>
    <lineage>
        <taxon>Eukaryota</taxon>
        <taxon>Metazoa</taxon>
        <taxon>Ecdysozoa</taxon>
        <taxon>Nematoda</taxon>
        <taxon>Chromadorea</taxon>
        <taxon>Rhabditida</taxon>
        <taxon>Tylenchina</taxon>
        <taxon>Panagrolaimomorpha</taxon>
        <taxon>Strongyloidoidea</taxon>
        <taxon>Strongyloididae</taxon>
        <taxon>Strongyloides</taxon>
    </lineage>
</organism>
<dbReference type="SMART" id="SM00952">
    <property type="entry name" value="RAP"/>
    <property type="match status" value="1"/>
</dbReference>
<keyword evidence="3" id="KW-0479">Metal-binding</keyword>
<keyword evidence="6" id="KW-0811">Translocation</keyword>
<comment type="subcellular location">
    <subcellularLocation>
        <location evidence="1">Mitochondrion</location>
    </subcellularLocation>
</comment>
<dbReference type="Gene3D" id="1.10.287.810">
    <property type="entry name" value="Mitochondrial import inner membrane translocase subunit tim13 like domains"/>
    <property type="match status" value="1"/>
</dbReference>